<dbReference type="GO" id="GO:0016757">
    <property type="term" value="F:glycosyltransferase activity"/>
    <property type="evidence" value="ECO:0007669"/>
    <property type="project" value="UniProtKB-KW"/>
</dbReference>
<dbReference type="PANTHER" id="PTHR20961">
    <property type="entry name" value="GLYCOSYLTRANSFERASE"/>
    <property type="match status" value="1"/>
</dbReference>
<dbReference type="RefSeq" id="WP_163915870.1">
    <property type="nucleotide sequence ID" value="NZ_JAAGWD010000006.1"/>
</dbReference>
<dbReference type="AlphaFoldDB" id="A0A6B3LZB2"/>
<name>A0A6B3LZB2_9BACT</name>
<feature type="domain" description="Glycosyltransferase 61 catalytic" evidence="4">
    <location>
        <begin position="138"/>
        <end position="309"/>
    </location>
</feature>
<evidence type="ECO:0000259" key="4">
    <source>
        <dbReference type="Pfam" id="PF04577"/>
    </source>
</evidence>
<organism evidence="5 6">
    <name type="scientific">Pontibacter burrus</name>
    <dbReference type="NCBI Taxonomy" id="2704466"/>
    <lineage>
        <taxon>Bacteria</taxon>
        <taxon>Pseudomonadati</taxon>
        <taxon>Bacteroidota</taxon>
        <taxon>Cytophagia</taxon>
        <taxon>Cytophagales</taxon>
        <taxon>Hymenobacteraceae</taxon>
        <taxon>Pontibacter</taxon>
    </lineage>
</organism>
<dbReference type="InterPro" id="IPR049625">
    <property type="entry name" value="Glyco_transf_61_cat"/>
</dbReference>
<dbReference type="Pfam" id="PF04577">
    <property type="entry name" value="Glyco_transf_61"/>
    <property type="match status" value="1"/>
</dbReference>
<sequence length="364" mass="41946">MLKKALFRLLHTASYYFRYTSVLHHSSKKVMAPSQVLQFNEQEQAFLQHSAETFNYSLDYSLGYRVKPVFIVALQDVTFLGNSGALVQNGKVIVESVFDVSRLAKSPAFKTPSVMLPKSKEGIYTSILHLPWAANNNYHWFFDCLPRLYFLLQEVKGPINLIMRHDLPAYQHETLHFLLRQHPNVKVVYIGKHEKWQVEQFLLPSYLSNAQSGYLPLPVSQWLQENIWKGYKVASSETKQRIYISRSKAKTRRLLNEQELLPLLANYNFKVVRAEELSYQEQVQLFYDTESVIAPHGAGLTNLLFSKHSKVLELHPSNVIKPHYFLLSKGLGFDYDAIIGSAGDMNENFTVDVAQVKQWLAKFV</sequence>
<reference evidence="5 6" key="1">
    <citation type="submission" date="2020-02" db="EMBL/GenBank/DDBJ databases">
        <authorList>
            <person name="Kim M.K."/>
        </authorList>
    </citation>
    <scope>NUCLEOTIDE SEQUENCE [LARGE SCALE GENOMIC DNA]</scope>
    <source>
        <strain evidence="5 6">BT327</strain>
    </source>
</reference>
<dbReference type="Proteomes" id="UP000474777">
    <property type="component" value="Unassembled WGS sequence"/>
</dbReference>
<proteinExistence type="predicted"/>
<evidence type="ECO:0000313" key="5">
    <source>
        <dbReference type="EMBL" id="NEM98990.1"/>
    </source>
</evidence>
<keyword evidence="3" id="KW-0325">Glycoprotein</keyword>
<evidence type="ECO:0000256" key="1">
    <source>
        <dbReference type="ARBA" id="ARBA00022676"/>
    </source>
</evidence>
<accession>A0A6B3LZB2</accession>
<gene>
    <name evidence="5" type="ORF">GXP69_14905</name>
</gene>
<keyword evidence="6" id="KW-1185">Reference proteome</keyword>
<evidence type="ECO:0000256" key="3">
    <source>
        <dbReference type="ARBA" id="ARBA00023180"/>
    </source>
</evidence>
<dbReference type="InterPro" id="IPR007657">
    <property type="entry name" value="Glycosyltransferase_61"/>
</dbReference>
<evidence type="ECO:0000256" key="2">
    <source>
        <dbReference type="ARBA" id="ARBA00022679"/>
    </source>
</evidence>
<protein>
    <submittedName>
        <fullName evidence="5">Glycosyltransferase family 61 protein</fullName>
    </submittedName>
</protein>
<comment type="caution">
    <text evidence="5">The sequence shown here is derived from an EMBL/GenBank/DDBJ whole genome shotgun (WGS) entry which is preliminary data.</text>
</comment>
<keyword evidence="1" id="KW-0328">Glycosyltransferase</keyword>
<evidence type="ECO:0000313" key="6">
    <source>
        <dbReference type="Proteomes" id="UP000474777"/>
    </source>
</evidence>
<dbReference type="EMBL" id="JAAGWD010000006">
    <property type="protein sequence ID" value="NEM98990.1"/>
    <property type="molecule type" value="Genomic_DNA"/>
</dbReference>
<keyword evidence="2 5" id="KW-0808">Transferase</keyword>